<dbReference type="Pfam" id="PF13229">
    <property type="entry name" value="Beta_helix"/>
    <property type="match status" value="1"/>
</dbReference>
<dbReference type="Pfam" id="PF12708">
    <property type="entry name" value="Pect-lyase_RHGA_epim"/>
    <property type="match status" value="1"/>
</dbReference>
<dbReference type="InterPro" id="IPR011050">
    <property type="entry name" value="Pectin_lyase_fold/virulence"/>
</dbReference>
<feature type="region of interest" description="Disordered" evidence="1">
    <location>
        <begin position="1"/>
        <end position="35"/>
    </location>
</feature>
<evidence type="ECO:0000313" key="4">
    <source>
        <dbReference type="EMBL" id="MDS0299649.1"/>
    </source>
</evidence>
<evidence type="ECO:0000259" key="3">
    <source>
        <dbReference type="Pfam" id="PF13229"/>
    </source>
</evidence>
<reference evidence="4 5" key="1">
    <citation type="submission" date="2022-06" db="EMBL/GenBank/DDBJ databases">
        <title>Halogeometricum sp. a new haloarchaeum isolate from saline soil.</title>
        <authorList>
            <person name="Strakova D."/>
            <person name="Galisteo C."/>
            <person name="Sanchez-Porro C."/>
            <person name="Ventosa A."/>
        </authorList>
    </citation>
    <scope>NUCLEOTIDE SEQUENCE [LARGE SCALE GENOMIC DNA]</scope>
    <source>
        <strain evidence="4 5">S1BR25-6</strain>
    </source>
</reference>
<dbReference type="InterPro" id="IPR039448">
    <property type="entry name" value="Beta_helix"/>
</dbReference>
<dbReference type="Proteomes" id="UP001257060">
    <property type="component" value="Unassembled WGS sequence"/>
</dbReference>
<dbReference type="SUPFAM" id="SSF51126">
    <property type="entry name" value="Pectin lyase-like"/>
    <property type="match status" value="1"/>
</dbReference>
<evidence type="ECO:0000256" key="1">
    <source>
        <dbReference type="SAM" id="MobiDB-lite"/>
    </source>
</evidence>
<dbReference type="EMBL" id="JAMQOP010000002">
    <property type="protein sequence ID" value="MDS0299649.1"/>
    <property type="molecule type" value="Genomic_DNA"/>
</dbReference>
<gene>
    <name evidence="4" type="ORF">NDI76_12945</name>
</gene>
<dbReference type="InterPro" id="IPR024535">
    <property type="entry name" value="RHGA/B-epi-like_pectate_lyase"/>
</dbReference>
<dbReference type="GO" id="GO:0016787">
    <property type="term" value="F:hydrolase activity"/>
    <property type="evidence" value="ECO:0007669"/>
    <property type="project" value="UniProtKB-KW"/>
</dbReference>
<dbReference type="Gene3D" id="2.160.20.10">
    <property type="entry name" value="Single-stranded right-handed beta-helix, Pectin lyase-like"/>
    <property type="match status" value="1"/>
</dbReference>
<dbReference type="InterPro" id="IPR012334">
    <property type="entry name" value="Pectin_lyas_fold"/>
</dbReference>
<protein>
    <submittedName>
        <fullName evidence="4">Glycoside hydrolase family 55 protein</fullName>
    </submittedName>
</protein>
<evidence type="ECO:0000313" key="5">
    <source>
        <dbReference type="Proteomes" id="UP001257060"/>
    </source>
</evidence>
<dbReference type="RefSeq" id="WP_310924503.1">
    <property type="nucleotide sequence ID" value="NZ_JAMQOP010000002.1"/>
</dbReference>
<feature type="region of interest" description="Disordered" evidence="1">
    <location>
        <begin position="452"/>
        <end position="478"/>
    </location>
</feature>
<organism evidence="4 5">
    <name type="scientific">Halogeometricum salsisoli</name>
    <dbReference type="NCBI Taxonomy" id="2950536"/>
    <lineage>
        <taxon>Archaea</taxon>
        <taxon>Methanobacteriati</taxon>
        <taxon>Methanobacteriota</taxon>
        <taxon>Stenosarchaea group</taxon>
        <taxon>Halobacteria</taxon>
        <taxon>Halobacteriales</taxon>
        <taxon>Haloferacaceae</taxon>
        <taxon>Halogeometricum</taxon>
    </lineage>
</organism>
<sequence>MSEDTERQEETEADPEEVGAEGERDEGDETVTRRETIVATAAGVVGTGTLALSYLFSDGDDDPDTEAPTPMSPTPTEGDGEQVPEGEDIRDYGAAIDGQTNDAPAIMRALRAASPGGVVYLPPGDILLDARDTDSKAIRLNASNRNVTLRGAGPGAGETRLVMAPGHEGVHSAVYVGTNPGNSAGTVRLERLTIVGNKRNQGVNPGLGIRTEAEGTLVMRDCRVTSWLNAGVKLSGGMDADIQYCEFSNNGLRENGGHDVSPNQDRHQTETVIRRCHCHNSGGASVDVGQTEDIELQTVLIDECILENSLASLKLSTQNKLTTVRRTQMLGGDATTIPVKVNPTDISIDDLVLEDVLIDGGGWPAIDLPCPGRLRLDNVAIMNVDQNNRQRGQDRGGIFTRDIDFRDSGRVSIHNVGQNNESIALNIEDGGGSIAELVYGNVAGVGKSQGVNLEKTTRGEPLEPDVVARKNVGPRSAS</sequence>
<proteinExistence type="predicted"/>
<feature type="domain" description="Rhamnogalacturonase A/B/Epimerase-like pectate lyase" evidence="2">
    <location>
        <begin position="89"/>
        <end position="131"/>
    </location>
</feature>
<feature type="compositionally biased region" description="Acidic residues" evidence="1">
    <location>
        <begin position="11"/>
        <end position="29"/>
    </location>
</feature>
<evidence type="ECO:0000259" key="2">
    <source>
        <dbReference type="Pfam" id="PF12708"/>
    </source>
</evidence>
<feature type="compositionally biased region" description="Basic and acidic residues" evidence="1">
    <location>
        <begin position="1"/>
        <end position="10"/>
    </location>
</feature>
<keyword evidence="4" id="KW-0378">Hydrolase</keyword>
<name>A0ABU2GHJ9_9EURY</name>
<feature type="region of interest" description="Disordered" evidence="1">
    <location>
        <begin position="54"/>
        <end position="86"/>
    </location>
</feature>
<comment type="caution">
    <text evidence="4">The sequence shown here is derived from an EMBL/GenBank/DDBJ whole genome shotgun (WGS) entry which is preliminary data.</text>
</comment>
<accession>A0ABU2GHJ9</accession>
<feature type="domain" description="Right handed beta helix" evidence="3">
    <location>
        <begin position="208"/>
        <end position="316"/>
    </location>
</feature>
<keyword evidence="5" id="KW-1185">Reference proteome</keyword>